<dbReference type="KEGG" id="tpx:Turpa_2410"/>
<accession>I4B6Z5</accession>
<dbReference type="AlphaFoldDB" id="I4B6Z5"/>
<reference evidence="1 2" key="1">
    <citation type="submission" date="2012-06" db="EMBL/GenBank/DDBJ databases">
        <title>The complete chromosome of genome of Turneriella parva DSM 21527.</title>
        <authorList>
            <consortium name="US DOE Joint Genome Institute (JGI-PGF)"/>
            <person name="Lucas S."/>
            <person name="Han J."/>
            <person name="Lapidus A."/>
            <person name="Bruce D."/>
            <person name="Goodwin L."/>
            <person name="Pitluck S."/>
            <person name="Peters L."/>
            <person name="Kyrpides N."/>
            <person name="Mavromatis K."/>
            <person name="Ivanova N."/>
            <person name="Mikhailova N."/>
            <person name="Chertkov O."/>
            <person name="Detter J.C."/>
            <person name="Tapia R."/>
            <person name="Han C."/>
            <person name="Land M."/>
            <person name="Hauser L."/>
            <person name="Markowitz V."/>
            <person name="Cheng J.-F."/>
            <person name="Hugenholtz P."/>
            <person name="Woyke T."/>
            <person name="Wu D."/>
            <person name="Gronow S."/>
            <person name="Wellnitz S."/>
            <person name="Brambilla E."/>
            <person name="Klenk H.-P."/>
            <person name="Eisen J.A."/>
        </authorList>
    </citation>
    <scope>NUCLEOTIDE SEQUENCE [LARGE SCALE GENOMIC DNA]</scope>
    <source>
        <strain evidence="2">ATCC BAA-1111 / DSM 21527 / NCTC 11395 / H</strain>
    </source>
</reference>
<name>I4B6Z5_TURPD</name>
<protein>
    <submittedName>
        <fullName evidence="1">Maf-like protein</fullName>
    </submittedName>
</protein>
<dbReference type="STRING" id="869212.Turpa_2410"/>
<dbReference type="PROSITE" id="PS51257">
    <property type="entry name" value="PROKAR_LIPOPROTEIN"/>
    <property type="match status" value="1"/>
</dbReference>
<evidence type="ECO:0000313" key="1">
    <source>
        <dbReference type="EMBL" id="AFM13052.1"/>
    </source>
</evidence>
<evidence type="ECO:0000313" key="2">
    <source>
        <dbReference type="Proteomes" id="UP000006048"/>
    </source>
</evidence>
<keyword evidence="2" id="KW-1185">Reference proteome</keyword>
<proteinExistence type="predicted"/>
<sequence length="315" mass="35646">MGTMMKHRHLVLLWSSTLLSCESARNLQPPDLHPGFDQYWQQGKAELSRYTLTQARYGNLNRGEMIVITVTEPFNADKQVKSDSASGQAVRAVMKAQTMRRFTTGIYDYAITTTSFKPLDDAVTRPAMKITSTSVDWCGQTFAQLNQAKTGYRVESRSYFESEGDETFVVGDAFGEDEIWQRIRLAPDLLPVGENKVLPALAAARLRHRRLAAEPASATLGDYQGKDFSGKQLRSYRLVYARGQSHERSVDFVFERAFPHTIVGYAEEYADGFVTPRRLKTVAKLTKTMLLDYWRTHDAEHEVLRQQLGVTGFAN</sequence>
<dbReference type="Proteomes" id="UP000006048">
    <property type="component" value="Chromosome"/>
</dbReference>
<dbReference type="EMBL" id="CP002959">
    <property type="protein sequence ID" value="AFM13052.1"/>
    <property type="molecule type" value="Genomic_DNA"/>
</dbReference>
<dbReference type="HOGENOM" id="CLU_857251_0_0_12"/>
<gene>
    <name evidence="1" type="ordered locus">Turpa_2410</name>
</gene>
<organism evidence="1 2">
    <name type="scientific">Turneriella parva (strain ATCC BAA-1111 / DSM 21527 / NCTC 11395 / H)</name>
    <name type="common">Leptospira parva</name>
    <dbReference type="NCBI Taxonomy" id="869212"/>
    <lineage>
        <taxon>Bacteria</taxon>
        <taxon>Pseudomonadati</taxon>
        <taxon>Spirochaetota</taxon>
        <taxon>Spirochaetia</taxon>
        <taxon>Leptospirales</taxon>
        <taxon>Leptospiraceae</taxon>
        <taxon>Turneriella</taxon>
    </lineage>
</organism>